<dbReference type="EMBL" id="HBIV01004917">
    <property type="protein sequence ID" value="CAE0649143.1"/>
    <property type="molecule type" value="Transcribed_RNA"/>
</dbReference>
<dbReference type="AlphaFoldDB" id="A0A7S4DHD2"/>
<keyword evidence="1" id="KW-0812">Transmembrane</keyword>
<proteinExistence type="predicted"/>
<evidence type="ECO:0000256" key="1">
    <source>
        <dbReference type="SAM" id="Phobius"/>
    </source>
</evidence>
<reference evidence="2" key="1">
    <citation type="submission" date="2021-01" db="EMBL/GenBank/DDBJ databases">
        <authorList>
            <person name="Corre E."/>
            <person name="Pelletier E."/>
            <person name="Niang G."/>
            <person name="Scheremetjew M."/>
            <person name="Finn R."/>
            <person name="Kale V."/>
            <person name="Holt S."/>
            <person name="Cochrane G."/>
            <person name="Meng A."/>
            <person name="Brown T."/>
            <person name="Cohen L."/>
        </authorList>
    </citation>
    <scope>NUCLEOTIDE SEQUENCE</scope>
    <source>
        <strain evidence="2">CCCM811</strain>
    </source>
</reference>
<accession>A0A7S4DHD2</accession>
<organism evidence="2">
    <name type="scientific">Lotharella globosa</name>
    <dbReference type="NCBI Taxonomy" id="91324"/>
    <lineage>
        <taxon>Eukaryota</taxon>
        <taxon>Sar</taxon>
        <taxon>Rhizaria</taxon>
        <taxon>Cercozoa</taxon>
        <taxon>Chlorarachniophyceae</taxon>
        <taxon>Lotharella</taxon>
    </lineage>
</organism>
<gene>
    <name evidence="2" type="ORF">LGLO00237_LOCUS3478</name>
</gene>
<feature type="transmembrane region" description="Helical" evidence="1">
    <location>
        <begin position="87"/>
        <end position="107"/>
    </location>
</feature>
<name>A0A7S4DHD2_9EUKA</name>
<keyword evidence="1" id="KW-1133">Transmembrane helix</keyword>
<keyword evidence="1" id="KW-0472">Membrane</keyword>
<sequence>MNDEYDAAVYCSGVHVPRIGAFFSGFFRKFPEVPPYRSPSQSFLKSSRSHPECTQKLHLVLWVLMMFATTAMIFPGKVGLLLGLTRMMVALPFAWYTYVTVDPLLFVTERLDMFWKKAYRLTKHNRTTRFRKAE</sequence>
<feature type="transmembrane region" description="Helical" evidence="1">
    <location>
        <begin position="57"/>
        <end position="75"/>
    </location>
</feature>
<evidence type="ECO:0000313" key="2">
    <source>
        <dbReference type="EMBL" id="CAE0649143.1"/>
    </source>
</evidence>
<protein>
    <submittedName>
        <fullName evidence="2">Uncharacterized protein</fullName>
    </submittedName>
</protein>